<feature type="transmembrane region" description="Helical" evidence="5">
    <location>
        <begin position="57"/>
        <end position="76"/>
    </location>
</feature>
<feature type="transmembrane region" description="Helical" evidence="5">
    <location>
        <begin position="88"/>
        <end position="110"/>
    </location>
</feature>
<proteinExistence type="predicted"/>
<dbReference type="Proteomes" id="UP000694387">
    <property type="component" value="Chromosome 5"/>
</dbReference>
<gene>
    <name evidence="6" type="primary">AGTRAP</name>
</gene>
<accession>A0A9L0ICU2</accession>
<evidence type="ECO:0000313" key="6">
    <source>
        <dbReference type="Ensembl" id="ENSEASP00005035585.1"/>
    </source>
</evidence>
<feature type="transmembrane region" description="Helical" evidence="5">
    <location>
        <begin position="12"/>
        <end position="45"/>
    </location>
</feature>
<reference evidence="6" key="3">
    <citation type="submission" date="2025-09" db="UniProtKB">
        <authorList>
            <consortium name="Ensembl"/>
        </authorList>
    </citation>
    <scope>IDENTIFICATION</scope>
</reference>
<evidence type="ECO:0000256" key="5">
    <source>
        <dbReference type="SAM" id="Phobius"/>
    </source>
</evidence>
<dbReference type="SMART" id="SM00805">
    <property type="entry name" value="AGTRAP"/>
    <property type="match status" value="1"/>
</dbReference>
<dbReference type="GO" id="GO:0008217">
    <property type="term" value="P:regulation of blood pressure"/>
    <property type="evidence" value="ECO:0007669"/>
    <property type="project" value="TreeGrafter"/>
</dbReference>
<dbReference type="GO" id="GO:0038166">
    <property type="term" value="P:angiotensin-activated signaling pathway"/>
    <property type="evidence" value="ECO:0007669"/>
    <property type="project" value="InterPro"/>
</dbReference>
<keyword evidence="2 5" id="KW-0812">Transmembrane</keyword>
<keyword evidence="7" id="KW-1185">Reference proteome</keyword>
<reference evidence="6 7" key="1">
    <citation type="journal article" date="2020" name="Nat. Commun.">
        <title>Donkey genomes provide new insights into domestication and selection for coat color.</title>
        <authorList>
            <person name="Wang"/>
            <person name="C."/>
            <person name="Li"/>
            <person name="H."/>
            <person name="Guo"/>
            <person name="Y."/>
            <person name="Huang"/>
            <person name="J."/>
            <person name="Sun"/>
            <person name="Y."/>
            <person name="Min"/>
            <person name="J."/>
            <person name="Wang"/>
            <person name="J."/>
            <person name="Fang"/>
            <person name="X."/>
            <person name="Zhao"/>
            <person name="Z."/>
            <person name="Wang"/>
            <person name="S."/>
            <person name="Zhang"/>
            <person name="Y."/>
            <person name="Liu"/>
            <person name="Q."/>
            <person name="Jiang"/>
            <person name="Q."/>
            <person name="Wang"/>
            <person name="X."/>
            <person name="Guo"/>
            <person name="Y."/>
            <person name="Yang"/>
            <person name="C."/>
            <person name="Wang"/>
            <person name="Y."/>
            <person name="Tian"/>
            <person name="F."/>
            <person name="Zhuang"/>
            <person name="G."/>
            <person name="Fan"/>
            <person name="Y."/>
            <person name="Gao"/>
            <person name="Q."/>
            <person name="Li"/>
            <person name="Y."/>
            <person name="Ju"/>
            <person name="Z."/>
            <person name="Li"/>
            <person name="J."/>
            <person name="Li"/>
            <person name="R."/>
            <person name="Hou"/>
            <person name="M."/>
            <person name="Yang"/>
            <person name="G."/>
            <person name="Liu"/>
            <person name="G."/>
            <person name="Liu"/>
            <person name="W."/>
            <person name="Guo"/>
            <person name="J."/>
            <person name="Pan"/>
            <person name="S."/>
            <person name="Fan"/>
            <person name="G."/>
            <person name="Zhang"/>
            <person name="W."/>
            <person name="Zhang"/>
            <person name="R."/>
            <person name="Yu"/>
            <person name="J."/>
            <person name="Zhang"/>
            <person name="X."/>
            <person name="Yin"/>
            <person name="Q."/>
            <person name="Ji"/>
            <person name="C."/>
            <person name="Jin"/>
            <person name="Y."/>
            <person name="Yue"/>
            <person name="G."/>
            <person name="Liu"/>
            <person name="M."/>
            <person name="Xu"/>
            <person name="J."/>
            <person name="Liu"/>
            <person name="S."/>
            <person name="Jordana"/>
            <person name="J."/>
            <person name="Noce"/>
            <person name="A."/>
            <person name="Amills"/>
            <person name="M."/>
            <person name="Wu"/>
            <person name="D.D."/>
            <person name="Li"/>
            <person name="S."/>
            <person name="Zhou"/>
            <person name="X. and Zhong"/>
            <person name="J."/>
        </authorList>
    </citation>
    <scope>NUCLEOTIDE SEQUENCE [LARGE SCALE GENOMIC DNA]</scope>
</reference>
<comment type="subcellular location">
    <subcellularLocation>
        <location evidence="1">Membrane</location>
        <topology evidence="1">Multi-pass membrane protein</topology>
    </subcellularLocation>
</comment>
<dbReference type="GO" id="GO:0005886">
    <property type="term" value="C:plasma membrane"/>
    <property type="evidence" value="ECO:0007669"/>
    <property type="project" value="TreeGrafter"/>
</dbReference>
<dbReference type="GeneID" id="106836669"/>
<organism evidence="6 7">
    <name type="scientific">Equus asinus</name>
    <name type="common">Donkey</name>
    <name type="synonym">Equus africanus asinus</name>
    <dbReference type="NCBI Taxonomy" id="9793"/>
    <lineage>
        <taxon>Eukaryota</taxon>
        <taxon>Metazoa</taxon>
        <taxon>Chordata</taxon>
        <taxon>Craniata</taxon>
        <taxon>Vertebrata</taxon>
        <taxon>Euteleostomi</taxon>
        <taxon>Mammalia</taxon>
        <taxon>Eutheria</taxon>
        <taxon>Laurasiatheria</taxon>
        <taxon>Perissodactyla</taxon>
        <taxon>Equidae</taxon>
        <taxon>Equus</taxon>
    </lineage>
</organism>
<protein>
    <submittedName>
        <fullName evidence="6">Angiotensin II receptor associated protein</fullName>
    </submittedName>
</protein>
<dbReference type="Ensembl" id="ENSEAST00005064507.1">
    <property type="protein sequence ID" value="ENSEASP00005035585.1"/>
    <property type="gene ID" value="ENSEASG00005027594.1"/>
</dbReference>
<reference evidence="6" key="2">
    <citation type="submission" date="2025-08" db="UniProtKB">
        <authorList>
            <consortium name="Ensembl"/>
        </authorList>
    </citation>
    <scope>IDENTIFICATION</scope>
</reference>
<dbReference type="AlphaFoldDB" id="A0A9L0ICU2"/>
<dbReference type="InterPro" id="IPR009436">
    <property type="entry name" value="AGTRAP"/>
</dbReference>
<keyword evidence="4 5" id="KW-0472">Membrane</keyword>
<evidence type="ECO:0000256" key="4">
    <source>
        <dbReference type="ARBA" id="ARBA00023136"/>
    </source>
</evidence>
<name>A0A9L0ICU2_EQUAS</name>
<dbReference type="Pfam" id="PF06396">
    <property type="entry name" value="AGTRAP"/>
    <property type="match status" value="1"/>
</dbReference>
<sequence length="245" mass="26683">MELPAVNLKAILLVHWLLTTWGCIVFQGSYAWANFTILALGVWAVAQRDSVDAISMFLGGLVATVFLDIVHISIFYPTAGLTDTGRFGAGMAILSLLLKPFSCCLVYHMYRERGGFLRSSQERSAYQTIDSPEAPTEPFASLEGRGHASQGRKQQLMTSWACPAPSSGLAEAPAEEGTVQCGRWVSVSLNQTTQILFESCPAAGWLCALGQLNLSDLSVFWKRSNACQRLVMQMKGTVSVPREGL</sequence>
<dbReference type="RefSeq" id="XP_070367179.1">
    <property type="nucleotide sequence ID" value="XM_070511078.1"/>
</dbReference>
<keyword evidence="3 5" id="KW-1133">Transmembrane helix</keyword>
<evidence type="ECO:0000256" key="2">
    <source>
        <dbReference type="ARBA" id="ARBA00022692"/>
    </source>
</evidence>
<dbReference type="PANTHER" id="PTHR16521">
    <property type="entry name" value="TYPE-1 ANGIOTENSIN II RECEPTOR-ASSOCIATED PROTEIN"/>
    <property type="match status" value="1"/>
</dbReference>
<dbReference type="PANTHER" id="PTHR16521:SF3">
    <property type="entry name" value="TYPE-1 ANGIOTENSIN II RECEPTOR-ASSOCIATED PROTEIN"/>
    <property type="match status" value="1"/>
</dbReference>
<evidence type="ECO:0000313" key="7">
    <source>
        <dbReference type="Proteomes" id="UP000694387"/>
    </source>
</evidence>
<evidence type="ECO:0000256" key="3">
    <source>
        <dbReference type="ARBA" id="ARBA00022989"/>
    </source>
</evidence>
<dbReference type="GeneTree" id="ENSGT00390000017402"/>
<dbReference type="CTD" id="57085"/>
<evidence type="ECO:0000256" key="1">
    <source>
        <dbReference type="ARBA" id="ARBA00004141"/>
    </source>
</evidence>